<dbReference type="AlphaFoldDB" id="A0A4Y8V2U8"/>
<accession>A0A4Y8V2U8</accession>
<dbReference type="Proteomes" id="UP000297872">
    <property type="component" value="Unassembled WGS sequence"/>
</dbReference>
<reference evidence="1 2" key="1">
    <citation type="submission" date="2019-02" db="EMBL/GenBank/DDBJ databases">
        <title>Draft Genome Sequence of the Prevotella sp. BCRC 81118, Isolated from Human Feces.</title>
        <authorList>
            <person name="Huang C.-H."/>
        </authorList>
    </citation>
    <scope>NUCLEOTIDE SEQUENCE [LARGE SCALE GENOMIC DNA]</scope>
    <source>
        <strain evidence="1 2">BCRC 81118</strain>
    </source>
</reference>
<dbReference type="RefSeq" id="WP_134844481.1">
    <property type="nucleotide sequence ID" value="NZ_SGVY01000063.1"/>
</dbReference>
<dbReference type="EMBL" id="SGVY01000063">
    <property type="protein sequence ID" value="TFH73893.1"/>
    <property type="molecule type" value="Genomic_DNA"/>
</dbReference>
<gene>
    <name evidence="1" type="ORF">EXN75_15340</name>
</gene>
<dbReference type="SUPFAM" id="SSF56317">
    <property type="entry name" value="Carbon-nitrogen hydrolase"/>
    <property type="match status" value="1"/>
</dbReference>
<dbReference type="Gene3D" id="3.60.110.10">
    <property type="entry name" value="Carbon-nitrogen hydrolase"/>
    <property type="match status" value="1"/>
</dbReference>
<comment type="caution">
    <text evidence="1">The sequence shown here is derived from an EMBL/GenBank/DDBJ whole genome shotgun (WGS) entry which is preliminary data.</text>
</comment>
<evidence type="ECO:0000313" key="1">
    <source>
        <dbReference type="EMBL" id="TFH73893.1"/>
    </source>
</evidence>
<dbReference type="InterPro" id="IPR036526">
    <property type="entry name" value="C-N_Hydrolase_sf"/>
</dbReference>
<dbReference type="OrthoDB" id="9780724at2"/>
<organism evidence="1 2">
    <name type="scientific">Segatella hominis</name>
    <dbReference type="NCBI Taxonomy" id="2518605"/>
    <lineage>
        <taxon>Bacteria</taxon>
        <taxon>Pseudomonadati</taxon>
        <taxon>Bacteroidota</taxon>
        <taxon>Bacteroidia</taxon>
        <taxon>Bacteroidales</taxon>
        <taxon>Prevotellaceae</taxon>
        <taxon>Segatella</taxon>
    </lineage>
</organism>
<protein>
    <recommendedName>
        <fullName evidence="3">Carbon-nitrogen hydrolase family protein</fullName>
    </recommendedName>
</protein>
<evidence type="ECO:0008006" key="3">
    <source>
        <dbReference type="Google" id="ProtNLM"/>
    </source>
</evidence>
<keyword evidence="2" id="KW-1185">Reference proteome</keyword>
<proteinExistence type="predicted"/>
<dbReference type="GeneID" id="302996635"/>
<evidence type="ECO:0000313" key="2">
    <source>
        <dbReference type="Proteomes" id="UP000297872"/>
    </source>
</evidence>
<sequence>MEEYLKLAIIQPSTDDSVAWNSHNPRYPFMDISEAARTWHQIHIALSQYESMVESAKPDIVVIPELVVAKQYERQLKKIARNIGSIIIAGLDFKKDKQKINNKAMIIVPSHWPHNKGTCFETILTFGKKYAARREMKYVNGEWNSCDKFYILDTKEYGRIGFAICADFYDIERYTLYKGRVQHLIILAFNQDVKSFYFLAESISRLVYCNVVICNTGYYGGSVCFTPAKDDFKRYCYKHEGKELFTSQVVKLPVESLWKAQNENSDALNKYKSPPPGYQYYKKENFKIEKK</sequence>
<name>A0A4Y8V2U8_9BACT</name>